<proteinExistence type="predicted"/>
<dbReference type="EMBL" id="KZ819670">
    <property type="protein sequence ID" value="PWN26911.1"/>
    <property type="molecule type" value="Genomic_DNA"/>
</dbReference>
<evidence type="ECO:0000259" key="10">
    <source>
        <dbReference type="PROSITE" id="PS50158"/>
    </source>
</evidence>
<dbReference type="GO" id="GO:0006397">
    <property type="term" value="P:mRNA processing"/>
    <property type="evidence" value="ECO:0007669"/>
    <property type="project" value="UniProtKB-KW"/>
</dbReference>
<feature type="compositionally biased region" description="Basic and acidic residues" evidence="9">
    <location>
        <begin position="572"/>
        <end position="587"/>
    </location>
</feature>
<feature type="compositionally biased region" description="Low complexity" evidence="9">
    <location>
        <begin position="8"/>
        <end position="28"/>
    </location>
</feature>
<dbReference type="GeneID" id="37030170"/>
<accession>A0A316URH0</accession>
<keyword evidence="5 8" id="KW-0863">Zinc-finger</keyword>
<evidence type="ECO:0000256" key="5">
    <source>
        <dbReference type="ARBA" id="ARBA00022771"/>
    </source>
</evidence>
<feature type="region of interest" description="Disordered" evidence="9">
    <location>
        <begin position="1"/>
        <end position="132"/>
    </location>
</feature>
<keyword evidence="7" id="KW-0539">Nucleus</keyword>
<dbReference type="Gene3D" id="4.10.60.10">
    <property type="entry name" value="Zinc finger, CCHC-type"/>
    <property type="match status" value="2"/>
</dbReference>
<dbReference type="PANTHER" id="PTHR46543:SF1">
    <property type="entry name" value="ZINC FINGER CCHC DOMAIN-CONTAINING PROTEIN 7"/>
    <property type="match status" value="1"/>
</dbReference>
<dbReference type="Proteomes" id="UP000245884">
    <property type="component" value="Unassembled WGS sequence"/>
</dbReference>
<sequence length="672" mass="72313">MSAPYNWAAGDGDQGDNAGSSSSTPRSSAWVIDTAPTPSRGGQKTKRRRHDATSSPELEQNASFTFDLQGDEQVAPPSKEPSPPPAPSNLLLPEHVELARHNADDPPDDAPSPSSSADGALGDFTQIDGADPHSTRYYDVAAAESRQSLKECEVCGERGHTKRNCSHLLCASCGATDEHTTRDCPVGVSCFRCGMKGHRRNECTADVRRMPSRCRRCGASNHMEESCPTLWRIYSYVDEEVWEAYREGKAAAAGTSSREHDWDPAQRWCYNCAARGAHWGDDCPQPRRSRHGEPSAFSEYVSRMGPFAHRLAPPPPSHAHPGADMYDVSVGPTASMHFLGGRAGGNNASLEEEVDRLFARAPGASRRQMERERAREREQQRRGATATSSSSHPSTRTSTKTAKKTSKNGLSTAHADDAASKKSKKQKSKGATDSANGVAGKSKKSAAHQGTGLAERLSDAPAPVGMDDYIEISSDDDSEDERHNGARANGKARGKKRSREVDDAPPPPKQKNKKKARLSQEGTHDDPPLAAAPSKKQKKAARKAAREAAQQDPAMTMNGYRFSSTSKRGGKKAKENKLRAVDAEKRANAPPNSESGSAPASANAAKRQAKKAKQRAQREKQNQQQQQGQGQGQGSAAAPPPQNRAARRKALYGAANGATGRGNQPMFRGGYD</sequence>
<feature type="compositionally biased region" description="Polar residues" evidence="9">
    <location>
        <begin position="53"/>
        <end position="66"/>
    </location>
</feature>
<dbReference type="OrthoDB" id="7608935at2759"/>
<dbReference type="GO" id="GO:0008270">
    <property type="term" value="F:zinc ion binding"/>
    <property type="evidence" value="ECO:0007669"/>
    <property type="project" value="UniProtKB-KW"/>
</dbReference>
<dbReference type="RefSeq" id="XP_025361523.1">
    <property type="nucleotide sequence ID" value="XM_025508347.1"/>
</dbReference>
<name>A0A316URH0_9BASI</name>
<evidence type="ECO:0000256" key="6">
    <source>
        <dbReference type="ARBA" id="ARBA00022833"/>
    </source>
</evidence>
<feature type="compositionally biased region" description="Basic and acidic residues" evidence="9">
    <location>
        <begin position="367"/>
        <end position="381"/>
    </location>
</feature>
<dbReference type="InterPro" id="IPR001878">
    <property type="entry name" value="Znf_CCHC"/>
</dbReference>
<evidence type="ECO:0000256" key="8">
    <source>
        <dbReference type="PROSITE-ProRule" id="PRU00047"/>
    </source>
</evidence>
<dbReference type="GO" id="GO:0071031">
    <property type="term" value="P:nuclear mRNA surveillance of mRNA 3'-end processing"/>
    <property type="evidence" value="ECO:0007669"/>
    <property type="project" value="TreeGrafter"/>
</dbReference>
<dbReference type="GO" id="GO:0071035">
    <property type="term" value="P:nuclear polyadenylation-dependent rRNA catabolic process"/>
    <property type="evidence" value="ECO:0007669"/>
    <property type="project" value="TreeGrafter"/>
</dbReference>
<feature type="region of interest" description="Disordered" evidence="9">
    <location>
        <begin position="358"/>
        <end position="672"/>
    </location>
</feature>
<feature type="domain" description="CCHC-type" evidence="10">
    <location>
        <begin position="190"/>
        <end position="203"/>
    </location>
</feature>
<gene>
    <name evidence="11" type="ORF">BDZ90DRAFT_261162</name>
</gene>
<evidence type="ECO:0000256" key="2">
    <source>
        <dbReference type="ARBA" id="ARBA00022664"/>
    </source>
</evidence>
<comment type="subcellular location">
    <subcellularLocation>
        <location evidence="1">Nucleus</location>
    </subcellularLocation>
</comment>
<feature type="compositionally biased region" description="Pro residues" evidence="9">
    <location>
        <begin position="78"/>
        <end position="87"/>
    </location>
</feature>
<dbReference type="InterPro" id="IPR036875">
    <property type="entry name" value="Znf_CCHC_sf"/>
</dbReference>
<evidence type="ECO:0000256" key="9">
    <source>
        <dbReference type="SAM" id="MobiDB-lite"/>
    </source>
</evidence>
<dbReference type="SUPFAM" id="SSF57756">
    <property type="entry name" value="Retrovirus zinc finger-like domains"/>
    <property type="match status" value="1"/>
</dbReference>
<dbReference type="GO" id="GO:0071039">
    <property type="term" value="P:nuclear polyadenylation-dependent CUT catabolic process"/>
    <property type="evidence" value="ECO:0007669"/>
    <property type="project" value="TreeGrafter"/>
</dbReference>
<dbReference type="PROSITE" id="PS50158">
    <property type="entry name" value="ZF_CCHC"/>
    <property type="match status" value="2"/>
</dbReference>
<dbReference type="GO" id="GO:0031499">
    <property type="term" value="C:TRAMP complex"/>
    <property type="evidence" value="ECO:0007669"/>
    <property type="project" value="TreeGrafter"/>
</dbReference>
<evidence type="ECO:0000256" key="1">
    <source>
        <dbReference type="ARBA" id="ARBA00004123"/>
    </source>
</evidence>
<keyword evidence="12" id="KW-1185">Reference proteome</keyword>
<feature type="compositionally biased region" description="Acidic residues" evidence="9">
    <location>
        <begin position="468"/>
        <end position="479"/>
    </location>
</feature>
<dbReference type="GO" id="GO:0071037">
    <property type="term" value="P:nuclear polyadenylation-dependent snRNA catabolic process"/>
    <property type="evidence" value="ECO:0007669"/>
    <property type="project" value="TreeGrafter"/>
</dbReference>
<evidence type="ECO:0000256" key="4">
    <source>
        <dbReference type="ARBA" id="ARBA00022737"/>
    </source>
</evidence>
<keyword evidence="3" id="KW-0479">Metal-binding</keyword>
<protein>
    <recommendedName>
        <fullName evidence="10">CCHC-type domain-containing protein</fullName>
    </recommendedName>
</protein>
<evidence type="ECO:0000256" key="3">
    <source>
        <dbReference type="ARBA" id="ARBA00022723"/>
    </source>
</evidence>
<dbReference type="STRING" id="1569628.A0A316URH0"/>
<feature type="compositionally biased region" description="Basic and acidic residues" evidence="9">
    <location>
        <begin position="94"/>
        <end position="104"/>
    </location>
</feature>
<reference evidence="11 12" key="1">
    <citation type="journal article" date="2018" name="Mol. Biol. Evol.">
        <title>Broad Genomic Sampling Reveals a Smut Pathogenic Ancestry of the Fungal Clade Ustilaginomycotina.</title>
        <authorList>
            <person name="Kijpornyongpan T."/>
            <person name="Mondo S.J."/>
            <person name="Barry K."/>
            <person name="Sandor L."/>
            <person name="Lee J."/>
            <person name="Lipzen A."/>
            <person name="Pangilinan J."/>
            <person name="LaButti K."/>
            <person name="Hainaut M."/>
            <person name="Henrissat B."/>
            <person name="Grigoriev I.V."/>
            <person name="Spatafora J.W."/>
            <person name="Aime M.C."/>
        </authorList>
    </citation>
    <scope>NUCLEOTIDE SEQUENCE [LARGE SCALE GENOMIC DNA]</scope>
    <source>
        <strain evidence="11 12">MCA 5214</strain>
    </source>
</reference>
<keyword evidence="2" id="KW-0507">mRNA processing</keyword>
<dbReference type="AlphaFoldDB" id="A0A316URH0"/>
<feature type="compositionally biased region" description="Low complexity" evidence="9">
    <location>
        <begin position="385"/>
        <end position="400"/>
    </location>
</feature>
<evidence type="ECO:0000313" key="12">
    <source>
        <dbReference type="Proteomes" id="UP000245884"/>
    </source>
</evidence>
<dbReference type="GO" id="GO:0071038">
    <property type="term" value="P:TRAMP-dependent tRNA surveillance pathway"/>
    <property type="evidence" value="ECO:0007669"/>
    <property type="project" value="TreeGrafter"/>
</dbReference>
<feature type="domain" description="CCHC-type" evidence="10">
    <location>
        <begin position="152"/>
        <end position="165"/>
    </location>
</feature>
<dbReference type="SMART" id="SM00343">
    <property type="entry name" value="ZnF_C2HC"/>
    <property type="match status" value="5"/>
</dbReference>
<organism evidence="11 12">
    <name type="scientific">Jaminaea rosea</name>
    <dbReference type="NCBI Taxonomy" id="1569628"/>
    <lineage>
        <taxon>Eukaryota</taxon>
        <taxon>Fungi</taxon>
        <taxon>Dikarya</taxon>
        <taxon>Basidiomycota</taxon>
        <taxon>Ustilaginomycotina</taxon>
        <taxon>Exobasidiomycetes</taxon>
        <taxon>Microstromatales</taxon>
        <taxon>Microstromatales incertae sedis</taxon>
        <taxon>Jaminaea</taxon>
    </lineage>
</organism>
<keyword evidence="6" id="KW-0862">Zinc</keyword>
<dbReference type="InterPro" id="IPR051644">
    <property type="entry name" value="TRAMP_AT-DNA-binding"/>
</dbReference>
<dbReference type="GO" id="GO:0071036">
    <property type="term" value="P:nuclear polyadenylation-dependent snoRNA catabolic process"/>
    <property type="evidence" value="ECO:0007669"/>
    <property type="project" value="TreeGrafter"/>
</dbReference>
<keyword evidence="4" id="KW-0677">Repeat</keyword>
<dbReference type="Pfam" id="PF00098">
    <property type="entry name" value="zf-CCHC"/>
    <property type="match status" value="1"/>
</dbReference>
<feature type="compositionally biased region" description="Low complexity" evidence="9">
    <location>
        <begin position="588"/>
        <end position="606"/>
    </location>
</feature>
<evidence type="ECO:0000313" key="11">
    <source>
        <dbReference type="EMBL" id="PWN26911.1"/>
    </source>
</evidence>
<dbReference type="GO" id="GO:0003723">
    <property type="term" value="F:RNA binding"/>
    <property type="evidence" value="ECO:0007669"/>
    <property type="project" value="TreeGrafter"/>
</dbReference>
<dbReference type="PANTHER" id="PTHR46543">
    <property type="entry name" value="ZINC FINGER CCHC DOMAIN-CONTAINING PROTEIN 7"/>
    <property type="match status" value="1"/>
</dbReference>
<evidence type="ECO:0000256" key="7">
    <source>
        <dbReference type="ARBA" id="ARBA00023242"/>
    </source>
</evidence>